<dbReference type="RefSeq" id="WP_306000276.1">
    <property type="nucleotide sequence ID" value="NZ_JASNFN010000014.1"/>
</dbReference>
<dbReference type="Proteomes" id="UP001233673">
    <property type="component" value="Unassembled WGS sequence"/>
</dbReference>
<evidence type="ECO:0000313" key="2">
    <source>
        <dbReference type="Proteomes" id="UP001233673"/>
    </source>
</evidence>
<protein>
    <submittedName>
        <fullName evidence="1">Uncharacterized protein</fullName>
    </submittedName>
</protein>
<accession>A0ABT9IEN9</accession>
<proteinExistence type="predicted"/>
<keyword evidence="2" id="KW-1185">Reference proteome</keyword>
<gene>
    <name evidence="1" type="ORF">QOZ88_13510</name>
</gene>
<dbReference type="EMBL" id="JASNFN010000014">
    <property type="protein sequence ID" value="MDP5183657.1"/>
    <property type="molecule type" value="Genomic_DNA"/>
</dbReference>
<evidence type="ECO:0000313" key="1">
    <source>
        <dbReference type="EMBL" id="MDP5183657.1"/>
    </source>
</evidence>
<sequence>MTTLLFLLLVLLVLRALARPAGRRAVPASSWPEAGRRLAREVLSGARELARLDAGRRDRIGRPWS</sequence>
<reference evidence="2" key="1">
    <citation type="submission" date="2023-05" db="EMBL/GenBank/DDBJ databases">
        <title>Draft genome of Pseudofrankia sp. BMG5.37.</title>
        <authorList>
            <person name="Gtari M."/>
            <person name="Ghodhbane F."/>
            <person name="Sbissi I."/>
        </authorList>
    </citation>
    <scope>NUCLEOTIDE SEQUENCE [LARGE SCALE GENOMIC DNA]</scope>
    <source>
        <strain evidence="2">BMG 814</strain>
    </source>
</reference>
<name>A0ABT9IEN9_9ACTN</name>
<organism evidence="1 2">
    <name type="scientific">Blastococcus carthaginiensis</name>
    <dbReference type="NCBI Taxonomy" id="3050034"/>
    <lineage>
        <taxon>Bacteria</taxon>
        <taxon>Bacillati</taxon>
        <taxon>Actinomycetota</taxon>
        <taxon>Actinomycetes</taxon>
        <taxon>Geodermatophilales</taxon>
        <taxon>Geodermatophilaceae</taxon>
        <taxon>Blastococcus</taxon>
    </lineage>
</organism>
<comment type="caution">
    <text evidence="1">The sequence shown here is derived from an EMBL/GenBank/DDBJ whole genome shotgun (WGS) entry which is preliminary data.</text>
</comment>